<accession>A0A7R9KQU0</accession>
<feature type="region of interest" description="Disordered" evidence="1">
    <location>
        <begin position="40"/>
        <end position="62"/>
    </location>
</feature>
<evidence type="ECO:0000313" key="2">
    <source>
        <dbReference type="EMBL" id="CAD7627698.1"/>
    </source>
</evidence>
<evidence type="ECO:0000313" key="3">
    <source>
        <dbReference type="Proteomes" id="UP000759131"/>
    </source>
</evidence>
<feature type="compositionally biased region" description="Gly residues" evidence="1">
    <location>
        <begin position="43"/>
        <end position="55"/>
    </location>
</feature>
<dbReference type="Proteomes" id="UP000759131">
    <property type="component" value="Unassembled WGS sequence"/>
</dbReference>
<evidence type="ECO:0000256" key="1">
    <source>
        <dbReference type="SAM" id="MobiDB-lite"/>
    </source>
</evidence>
<dbReference type="EMBL" id="CAJPIZ010004963">
    <property type="protein sequence ID" value="CAG2108128.1"/>
    <property type="molecule type" value="Genomic_DNA"/>
</dbReference>
<dbReference type="AlphaFoldDB" id="A0A7R9KQU0"/>
<sequence>MTNFLYTDLSVSHVYSDTDARGETSGANLVGNRRQIVINTGNGANGGKGGAGGAGRVRHSSKDDMNANFDDFISDNNIKTGYKQTWIHNRYSHSDGNGYGVLPNTGAGNDGQPGVDGTDGQSSVVAVIN</sequence>
<organism evidence="2">
    <name type="scientific">Medioppia subpectinata</name>
    <dbReference type="NCBI Taxonomy" id="1979941"/>
    <lineage>
        <taxon>Eukaryota</taxon>
        <taxon>Metazoa</taxon>
        <taxon>Ecdysozoa</taxon>
        <taxon>Arthropoda</taxon>
        <taxon>Chelicerata</taxon>
        <taxon>Arachnida</taxon>
        <taxon>Acari</taxon>
        <taxon>Acariformes</taxon>
        <taxon>Sarcoptiformes</taxon>
        <taxon>Oribatida</taxon>
        <taxon>Brachypylina</taxon>
        <taxon>Oppioidea</taxon>
        <taxon>Oppiidae</taxon>
        <taxon>Medioppia</taxon>
    </lineage>
</organism>
<reference evidence="2" key="1">
    <citation type="submission" date="2020-11" db="EMBL/GenBank/DDBJ databases">
        <authorList>
            <person name="Tran Van P."/>
        </authorList>
    </citation>
    <scope>NUCLEOTIDE SEQUENCE</scope>
</reference>
<protein>
    <submittedName>
        <fullName evidence="2">Uncharacterized protein</fullName>
    </submittedName>
</protein>
<proteinExistence type="predicted"/>
<keyword evidence="3" id="KW-1185">Reference proteome</keyword>
<dbReference type="OrthoDB" id="10656747at2759"/>
<feature type="compositionally biased region" description="Polar residues" evidence="1">
    <location>
        <begin position="119"/>
        <end position="129"/>
    </location>
</feature>
<dbReference type="EMBL" id="OC859538">
    <property type="protein sequence ID" value="CAD7627698.1"/>
    <property type="molecule type" value="Genomic_DNA"/>
</dbReference>
<gene>
    <name evidence="2" type="ORF">OSB1V03_LOCUS8123</name>
</gene>
<feature type="region of interest" description="Disordered" evidence="1">
    <location>
        <begin position="106"/>
        <end position="129"/>
    </location>
</feature>
<name>A0A7R9KQU0_9ACAR</name>